<evidence type="ECO:0000313" key="1">
    <source>
        <dbReference type="EMBL" id="MBB4063513.1"/>
    </source>
</evidence>
<organism evidence="1 2">
    <name type="scientific">Gellertiella hungarica</name>
    <dbReference type="NCBI Taxonomy" id="1572859"/>
    <lineage>
        <taxon>Bacteria</taxon>
        <taxon>Pseudomonadati</taxon>
        <taxon>Pseudomonadota</taxon>
        <taxon>Alphaproteobacteria</taxon>
        <taxon>Hyphomicrobiales</taxon>
        <taxon>Rhizobiaceae</taxon>
        <taxon>Gellertiella</taxon>
    </lineage>
</organism>
<dbReference type="Proteomes" id="UP000528286">
    <property type="component" value="Unassembled WGS sequence"/>
</dbReference>
<keyword evidence="2" id="KW-1185">Reference proteome</keyword>
<sequence>MSGIVILRGALEALNSVETPKSDTSEPIGADAHWRSGAVRKAQGDGETAAEATRGFDATYRSGLIARLGETDTAPAPEMPDGGTDVFFRDDLDGESVRLLALKAQQQLAIQALAIANVRALSIIGLFREEREPDIRLM</sequence>
<protein>
    <submittedName>
        <fullName evidence="1">Uncharacterized protein</fullName>
    </submittedName>
</protein>
<accession>A0A7W6J445</accession>
<dbReference type="EMBL" id="JACIEZ010000001">
    <property type="protein sequence ID" value="MBB4063513.1"/>
    <property type="molecule type" value="Genomic_DNA"/>
</dbReference>
<gene>
    <name evidence="1" type="ORF">GGR23_000674</name>
</gene>
<proteinExistence type="predicted"/>
<name>A0A7W6J445_9HYPH</name>
<evidence type="ECO:0000313" key="2">
    <source>
        <dbReference type="Proteomes" id="UP000528286"/>
    </source>
</evidence>
<dbReference type="AlphaFoldDB" id="A0A7W6J445"/>
<reference evidence="1 2" key="1">
    <citation type="submission" date="2020-08" db="EMBL/GenBank/DDBJ databases">
        <title>Genomic Encyclopedia of Type Strains, Phase IV (KMG-IV): sequencing the most valuable type-strain genomes for metagenomic binning, comparative biology and taxonomic classification.</title>
        <authorList>
            <person name="Goeker M."/>
        </authorList>
    </citation>
    <scope>NUCLEOTIDE SEQUENCE [LARGE SCALE GENOMIC DNA]</scope>
    <source>
        <strain evidence="1 2">DSM 29853</strain>
    </source>
</reference>
<dbReference type="RefSeq" id="WP_183364697.1">
    <property type="nucleotide sequence ID" value="NZ_JACIEZ010000001.1"/>
</dbReference>
<comment type="caution">
    <text evidence="1">The sequence shown here is derived from an EMBL/GenBank/DDBJ whole genome shotgun (WGS) entry which is preliminary data.</text>
</comment>